<sequence length="309" mass="32645">MPGLIRIATRESPLALWQAYHVRDRLLALGEGLSVELVPMTTQGDQLLGSPLSAIGGKGLFVKELEQAMLEGRADIAVHSMKDVPAQQPDGLCLSAFLAGEDPRDAFVSNTYGSLAELPQGAHVGTSSLRRQTQLRALRPDLAISPLRGNVGTRLRKLDEGQYDAILLAAAGLIRLGLHERIREALDVDAFVPAIGQGIVGIECRTADTATRATLDRLHDALTTQRLTAERALNARLGGACQVPVAGHARIADGQLHLKAVVGDPASSRMVRDEIRGPASDAAALGNTLAERLLDAGARAILQGLGVIA</sequence>
<dbReference type="PANTHER" id="PTHR11557">
    <property type="entry name" value="PORPHOBILINOGEN DEAMINASE"/>
    <property type="match status" value="1"/>
</dbReference>
<evidence type="ECO:0000256" key="2">
    <source>
        <dbReference type="ARBA" id="ARBA00004735"/>
    </source>
</evidence>
<evidence type="ECO:0000256" key="1">
    <source>
        <dbReference type="ARBA" id="ARBA00002869"/>
    </source>
</evidence>
<dbReference type="Proteomes" id="UP000003704">
    <property type="component" value="Unassembled WGS sequence"/>
</dbReference>
<dbReference type="InterPro" id="IPR036803">
    <property type="entry name" value="Porphobilinogen_deaminase_C_sf"/>
</dbReference>
<dbReference type="PROSITE" id="PS00533">
    <property type="entry name" value="PORPHOBILINOGEN_DEAM"/>
    <property type="match status" value="1"/>
</dbReference>
<dbReference type="EC" id="2.5.1.61" evidence="8"/>
<feature type="modified residue" description="S-(dipyrrolylmethanemethyl)cysteine" evidence="8">
    <location>
        <position position="241"/>
    </location>
</feature>
<feature type="domain" description="Porphobilinogen deaminase C-terminal" evidence="10">
    <location>
        <begin position="225"/>
        <end position="294"/>
    </location>
</feature>
<dbReference type="Gene3D" id="3.40.190.10">
    <property type="entry name" value="Periplasmic binding protein-like II"/>
    <property type="match status" value="2"/>
</dbReference>
<comment type="cofactor">
    <cofactor evidence="8">
        <name>dipyrromethane</name>
        <dbReference type="ChEBI" id="CHEBI:60342"/>
    </cofactor>
    <text evidence="8">Binds 1 dipyrromethane group covalently.</text>
</comment>
<dbReference type="SUPFAM" id="SSF53850">
    <property type="entry name" value="Periplasmic binding protein-like II"/>
    <property type="match status" value="1"/>
</dbReference>
<evidence type="ECO:0000256" key="6">
    <source>
        <dbReference type="ARBA" id="ARBA00023244"/>
    </source>
</evidence>
<organism evidence="11 12">
    <name type="scientific">Hydrocarboniphaga effusa AP103</name>
    <dbReference type="NCBI Taxonomy" id="1172194"/>
    <lineage>
        <taxon>Bacteria</taxon>
        <taxon>Pseudomonadati</taxon>
        <taxon>Pseudomonadota</taxon>
        <taxon>Gammaproteobacteria</taxon>
        <taxon>Nevskiales</taxon>
        <taxon>Nevskiaceae</taxon>
        <taxon>Hydrocarboniphaga</taxon>
    </lineage>
</organism>
<dbReference type="PRINTS" id="PR00151">
    <property type="entry name" value="PORPHBDMNASE"/>
</dbReference>
<keyword evidence="5 8" id="KW-0808">Transferase</keyword>
<comment type="pathway">
    <text evidence="2">Porphyrin-containing compound metabolism; protoporphyrin-IX biosynthesis; coproporphyrinogen-III from 5-aminolevulinate: step 2/4.</text>
</comment>
<protein>
    <recommendedName>
        <fullName evidence="8">Porphobilinogen deaminase</fullName>
        <shortName evidence="8">PBG</shortName>
        <ecNumber evidence="8">2.5.1.61</ecNumber>
    </recommendedName>
    <alternativeName>
        <fullName evidence="8">Hydroxymethylbilane synthase</fullName>
        <shortName evidence="8">HMBS</shortName>
    </alternativeName>
    <alternativeName>
        <fullName evidence="8">Pre-uroporphyrinogen synthase</fullName>
    </alternativeName>
</protein>
<dbReference type="STRING" id="1172194.WQQ_18800"/>
<dbReference type="CDD" id="cd13646">
    <property type="entry name" value="PBP2_EcHMBS_like"/>
    <property type="match status" value="1"/>
</dbReference>
<dbReference type="PATRIC" id="fig|1172194.4.peg.1821"/>
<evidence type="ECO:0000256" key="4">
    <source>
        <dbReference type="ARBA" id="ARBA00011245"/>
    </source>
</evidence>
<dbReference type="AlphaFoldDB" id="I8TDF3"/>
<dbReference type="OrthoDB" id="9810298at2"/>
<evidence type="ECO:0000259" key="9">
    <source>
        <dbReference type="Pfam" id="PF01379"/>
    </source>
</evidence>
<dbReference type="GO" id="GO:0005737">
    <property type="term" value="C:cytoplasm"/>
    <property type="evidence" value="ECO:0007669"/>
    <property type="project" value="UniProtKB-UniRule"/>
</dbReference>
<comment type="caution">
    <text evidence="11">The sequence shown here is derived from an EMBL/GenBank/DDBJ whole genome shotgun (WGS) entry which is preliminary data.</text>
</comment>
<dbReference type="InterPro" id="IPR022418">
    <property type="entry name" value="Porphobilinogen_deaminase_C"/>
</dbReference>
<dbReference type="Pfam" id="PF03900">
    <property type="entry name" value="Porphobil_deamC"/>
    <property type="match status" value="1"/>
</dbReference>
<keyword evidence="6 8" id="KW-0627">Porphyrin biosynthesis</keyword>
<dbReference type="HAMAP" id="MF_00260">
    <property type="entry name" value="Porphobil_deam"/>
    <property type="match status" value="1"/>
</dbReference>
<dbReference type="GO" id="GO:0004418">
    <property type="term" value="F:hydroxymethylbilane synthase activity"/>
    <property type="evidence" value="ECO:0007669"/>
    <property type="project" value="UniProtKB-UniRule"/>
</dbReference>
<dbReference type="InterPro" id="IPR000860">
    <property type="entry name" value="HemC"/>
</dbReference>
<feature type="domain" description="Porphobilinogen deaminase N-terminal" evidence="9">
    <location>
        <begin position="5"/>
        <end position="212"/>
    </location>
</feature>
<dbReference type="EMBL" id="AKGD01000001">
    <property type="protein sequence ID" value="EIT71743.1"/>
    <property type="molecule type" value="Genomic_DNA"/>
</dbReference>
<name>I8TDF3_9GAMM</name>
<dbReference type="UniPathway" id="UPA00251">
    <property type="reaction ID" value="UER00319"/>
</dbReference>
<dbReference type="GO" id="GO:0006782">
    <property type="term" value="P:protoporphyrinogen IX biosynthetic process"/>
    <property type="evidence" value="ECO:0007669"/>
    <property type="project" value="UniProtKB-UniRule"/>
</dbReference>
<dbReference type="RefSeq" id="WP_007184829.1">
    <property type="nucleotide sequence ID" value="NZ_AKGD01000001.1"/>
</dbReference>
<dbReference type="PIRSF" id="PIRSF001438">
    <property type="entry name" value="4pyrrol_synth_OHMeBilane_synth"/>
    <property type="match status" value="1"/>
</dbReference>
<accession>I8TDF3</accession>
<evidence type="ECO:0000259" key="10">
    <source>
        <dbReference type="Pfam" id="PF03900"/>
    </source>
</evidence>
<reference evidence="11 12" key="1">
    <citation type="journal article" date="2012" name="J. Bacteriol.">
        <title>Genome Sequence of n-Alkane-Degrading Hydrocarboniphaga effusa Strain AP103T (ATCC BAA-332T).</title>
        <authorList>
            <person name="Chang H.K."/>
            <person name="Zylstra G.J."/>
            <person name="Chae J.C."/>
        </authorList>
    </citation>
    <scope>NUCLEOTIDE SEQUENCE [LARGE SCALE GENOMIC DNA]</scope>
    <source>
        <strain evidence="11 12">AP103</strain>
    </source>
</reference>
<comment type="miscellaneous">
    <text evidence="8">The porphobilinogen subunits are added to the dipyrromethane group.</text>
</comment>
<comment type="catalytic activity">
    <reaction evidence="7 8">
        <text>4 porphobilinogen + H2O = hydroxymethylbilane + 4 NH4(+)</text>
        <dbReference type="Rhea" id="RHEA:13185"/>
        <dbReference type="ChEBI" id="CHEBI:15377"/>
        <dbReference type="ChEBI" id="CHEBI:28938"/>
        <dbReference type="ChEBI" id="CHEBI:57845"/>
        <dbReference type="ChEBI" id="CHEBI:58126"/>
        <dbReference type="EC" id="2.5.1.61"/>
    </reaction>
</comment>
<evidence type="ECO:0000256" key="7">
    <source>
        <dbReference type="ARBA" id="ARBA00048169"/>
    </source>
</evidence>
<dbReference type="InterPro" id="IPR022419">
    <property type="entry name" value="Porphobilin_deaminase_cofac_BS"/>
</dbReference>
<evidence type="ECO:0000256" key="3">
    <source>
        <dbReference type="ARBA" id="ARBA00005638"/>
    </source>
</evidence>
<dbReference type="FunFam" id="3.40.190.10:FF:000005">
    <property type="entry name" value="Porphobilinogen deaminase"/>
    <property type="match status" value="1"/>
</dbReference>
<evidence type="ECO:0000313" key="11">
    <source>
        <dbReference type="EMBL" id="EIT71743.1"/>
    </source>
</evidence>
<dbReference type="FunFam" id="3.40.190.10:FF:000004">
    <property type="entry name" value="Porphobilinogen deaminase"/>
    <property type="match status" value="1"/>
</dbReference>
<evidence type="ECO:0000256" key="5">
    <source>
        <dbReference type="ARBA" id="ARBA00022679"/>
    </source>
</evidence>
<evidence type="ECO:0000256" key="8">
    <source>
        <dbReference type="HAMAP-Rule" id="MF_00260"/>
    </source>
</evidence>
<comment type="subunit">
    <text evidence="4 8">Monomer.</text>
</comment>
<comment type="similarity">
    <text evidence="3 8">Belongs to the HMBS family.</text>
</comment>
<dbReference type="Pfam" id="PF01379">
    <property type="entry name" value="Porphobil_deam"/>
    <property type="match status" value="1"/>
</dbReference>
<dbReference type="InterPro" id="IPR022417">
    <property type="entry name" value="Porphobilin_deaminase_N"/>
</dbReference>
<dbReference type="SUPFAM" id="SSF54782">
    <property type="entry name" value="Porphobilinogen deaminase (hydroxymethylbilane synthase), C-terminal domain"/>
    <property type="match status" value="1"/>
</dbReference>
<dbReference type="Gene3D" id="3.30.160.40">
    <property type="entry name" value="Porphobilinogen deaminase, C-terminal domain"/>
    <property type="match status" value="1"/>
</dbReference>
<proteinExistence type="inferred from homology"/>
<keyword evidence="12" id="KW-1185">Reference proteome</keyword>
<comment type="function">
    <text evidence="1 8">Tetrapolymerization of the monopyrrole PBG into the hydroxymethylbilane pre-uroporphyrinogen in several discrete steps.</text>
</comment>
<gene>
    <name evidence="8" type="primary">hemC</name>
    <name evidence="11" type="ORF">WQQ_18800</name>
</gene>
<dbReference type="PANTHER" id="PTHR11557:SF0">
    <property type="entry name" value="PORPHOBILINOGEN DEAMINASE"/>
    <property type="match status" value="1"/>
</dbReference>
<evidence type="ECO:0000313" key="12">
    <source>
        <dbReference type="Proteomes" id="UP000003704"/>
    </source>
</evidence>
<dbReference type="NCBIfam" id="TIGR00212">
    <property type="entry name" value="hemC"/>
    <property type="match status" value="1"/>
</dbReference>